<sequence>MDVGRRKCKGRLLLKRQKSLGFRTVRMGEGKNGGREEWTKRRMADRKNDFGCFDGGQKNERKE</sequence>
<name>A0A9I9D3B4_CUCME</name>
<reference evidence="1" key="1">
    <citation type="submission" date="2023-03" db="UniProtKB">
        <authorList>
            <consortium name="EnsemblPlants"/>
        </authorList>
    </citation>
    <scope>IDENTIFICATION</scope>
</reference>
<protein>
    <submittedName>
        <fullName evidence="1">Uncharacterized protein</fullName>
    </submittedName>
</protein>
<proteinExistence type="predicted"/>
<evidence type="ECO:0000313" key="1">
    <source>
        <dbReference type="EnsemblPlants" id="MELO3C012497.2.1"/>
    </source>
</evidence>
<accession>A0A9I9D3B4</accession>
<dbReference type="Gramene" id="MELO3C012497.2.1">
    <property type="protein sequence ID" value="MELO3C012497.2.1"/>
    <property type="gene ID" value="MELO3C012497.2"/>
</dbReference>
<organism evidence="1">
    <name type="scientific">Cucumis melo</name>
    <name type="common">Muskmelon</name>
    <dbReference type="NCBI Taxonomy" id="3656"/>
    <lineage>
        <taxon>Eukaryota</taxon>
        <taxon>Viridiplantae</taxon>
        <taxon>Streptophyta</taxon>
        <taxon>Embryophyta</taxon>
        <taxon>Tracheophyta</taxon>
        <taxon>Spermatophyta</taxon>
        <taxon>Magnoliopsida</taxon>
        <taxon>eudicotyledons</taxon>
        <taxon>Gunneridae</taxon>
        <taxon>Pentapetalae</taxon>
        <taxon>rosids</taxon>
        <taxon>fabids</taxon>
        <taxon>Cucurbitales</taxon>
        <taxon>Cucurbitaceae</taxon>
        <taxon>Benincaseae</taxon>
        <taxon>Cucumis</taxon>
    </lineage>
</organism>
<dbReference type="AlphaFoldDB" id="A0A9I9D3B4"/>
<dbReference type="EnsemblPlants" id="MELO3C012497.2.1">
    <property type="protein sequence ID" value="MELO3C012497.2.1"/>
    <property type="gene ID" value="MELO3C012497.2"/>
</dbReference>